<dbReference type="RefSeq" id="WP_175490169.1">
    <property type="nucleotide sequence ID" value="NZ_FNJU01000001.1"/>
</dbReference>
<protein>
    <submittedName>
        <fullName evidence="1">Uncharacterized protein</fullName>
    </submittedName>
</protein>
<dbReference type="Proteomes" id="UP000199159">
    <property type="component" value="Unassembled WGS sequence"/>
</dbReference>
<dbReference type="AlphaFoldDB" id="A0A1H0Q6H9"/>
<evidence type="ECO:0000313" key="2">
    <source>
        <dbReference type="Proteomes" id="UP000199159"/>
    </source>
</evidence>
<reference evidence="2" key="1">
    <citation type="submission" date="2016-10" db="EMBL/GenBank/DDBJ databases">
        <authorList>
            <person name="Varghese N."/>
            <person name="Submissions S."/>
        </authorList>
    </citation>
    <scope>NUCLEOTIDE SEQUENCE [LARGE SCALE GENOMIC DNA]</scope>
    <source>
        <strain evidence="2">IBRC-M10078</strain>
    </source>
</reference>
<gene>
    <name evidence="1" type="ORF">SAMN05216565_101613</name>
</gene>
<accession>A0A1H0Q6H9</accession>
<proteinExistence type="predicted"/>
<evidence type="ECO:0000313" key="1">
    <source>
        <dbReference type="EMBL" id="SDP12645.1"/>
    </source>
</evidence>
<keyword evidence="2" id="KW-1185">Reference proteome</keyword>
<organism evidence="1 2">
    <name type="scientific">Litchfieldia salsa</name>
    <dbReference type="NCBI Taxonomy" id="930152"/>
    <lineage>
        <taxon>Bacteria</taxon>
        <taxon>Bacillati</taxon>
        <taxon>Bacillota</taxon>
        <taxon>Bacilli</taxon>
        <taxon>Bacillales</taxon>
        <taxon>Bacillaceae</taxon>
        <taxon>Litchfieldia</taxon>
    </lineage>
</organism>
<name>A0A1H0Q6H9_9BACI</name>
<dbReference type="EMBL" id="FNJU01000001">
    <property type="protein sequence ID" value="SDP12645.1"/>
    <property type="molecule type" value="Genomic_DNA"/>
</dbReference>
<sequence length="50" mass="5685">MSKKTEDQVSGKKYKGIDLQGHTDLLESKEGVTVQEDGFRYDYDDSSDLK</sequence>